<gene>
    <name evidence="4" type="ORF">F8O05_09855</name>
</gene>
<sequence>MRSTPKHGRLAVVMTATAALCAALFTPTAANALPPDGPSPDTPGTWSSVSPRQVAAGQTINFSVGGFPAGEIVHIKVNDGNPDVCSASATHGACVIHTQVIGSNGEAHGSLVVPSDLAPGSYWLRFLASEYVDPNNPSAGTRGYTNRGNSDFTIVSGSSGSNSGSSNSGSNSGSGGSGGNSGGTNSGGSGGGSSTAVVPDVGGESSESTEEGGDTSNQSLDEESLVAPTAPPTIPELAEDVPLFATTADGENVKAKLGVDRFGQWVYAVHLPAAGDPVGMGWVAVDSDGQVTVPTPPDGAIYFLDASGEVLGKIVASDTAAQVASGDGTNAQVADDANFPLLGVSALGLAVLLSLGAIIFVVLRRRKRDAA</sequence>
<evidence type="ECO:0000313" key="5">
    <source>
        <dbReference type="Proteomes" id="UP000433493"/>
    </source>
</evidence>
<feature type="compositionally biased region" description="Low complexity" evidence="1">
    <location>
        <begin position="156"/>
        <end position="171"/>
    </location>
</feature>
<organism evidence="4 5">
    <name type="scientific">Gulosibacter chungangensis</name>
    <dbReference type="NCBI Taxonomy" id="979746"/>
    <lineage>
        <taxon>Bacteria</taxon>
        <taxon>Bacillati</taxon>
        <taxon>Actinomycetota</taxon>
        <taxon>Actinomycetes</taxon>
        <taxon>Micrococcales</taxon>
        <taxon>Microbacteriaceae</taxon>
        <taxon>Gulosibacter</taxon>
    </lineage>
</organism>
<evidence type="ECO:0008006" key="6">
    <source>
        <dbReference type="Google" id="ProtNLM"/>
    </source>
</evidence>
<comment type="caution">
    <text evidence="4">The sequence shown here is derived from an EMBL/GenBank/DDBJ whole genome shotgun (WGS) entry which is preliminary data.</text>
</comment>
<feature type="region of interest" description="Disordered" evidence="1">
    <location>
        <begin position="134"/>
        <end position="233"/>
    </location>
</feature>
<evidence type="ECO:0000313" key="4">
    <source>
        <dbReference type="EMBL" id="KAB1642745.1"/>
    </source>
</evidence>
<protein>
    <recommendedName>
        <fullName evidence="6">LPXTG cell wall anchor domain-containing protein</fullName>
    </recommendedName>
</protein>
<feature type="compositionally biased region" description="Gly residues" evidence="1">
    <location>
        <begin position="172"/>
        <end position="193"/>
    </location>
</feature>
<name>A0A7J5BAE1_9MICO</name>
<evidence type="ECO:0000256" key="1">
    <source>
        <dbReference type="SAM" id="MobiDB-lite"/>
    </source>
</evidence>
<evidence type="ECO:0000256" key="3">
    <source>
        <dbReference type="SAM" id="SignalP"/>
    </source>
</evidence>
<feature type="signal peptide" evidence="3">
    <location>
        <begin position="1"/>
        <end position="32"/>
    </location>
</feature>
<dbReference type="EMBL" id="WBKB01000005">
    <property type="protein sequence ID" value="KAB1642745.1"/>
    <property type="molecule type" value="Genomic_DNA"/>
</dbReference>
<feature type="chain" id="PRO_5029605664" description="LPXTG cell wall anchor domain-containing protein" evidence="3">
    <location>
        <begin position="33"/>
        <end position="371"/>
    </location>
</feature>
<accession>A0A7J5BAE1</accession>
<keyword evidence="2" id="KW-0472">Membrane</keyword>
<dbReference type="OrthoDB" id="4401529at2"/>
<feature type="compositionally biased region" description="Polar residues" evidence="1">
    <location>
        <begin position="135"/>
        <end position="155"/>
    </location>
</feature>
<keyword evidence="3" id="KW-0732">Signal</keyword>
<keyword evidence="5" id="KW-1185">Reference proteome</keyword>
<dbReference type="RefSeq" id="WP_158052552.1">
    <property type="nucleotide sequence ID" value="NZ_WBKB01000005.1"/>
</dbReference>
<dbReference type="AlphaFoldDB" id="A0A7J5BAE1"/>
<feature type="transmembrane region" description="Helical" evidence="2">
    <location>
        <begin position="339"/>
        <end position="363"/>
    </location>
</feature>
<keyword evidence="2" id="KW-0812">Transmembrane</keyword>
<dbReference type="Proteomes" id="UP000433493">
    <property type="component" value="Unassembled WGS sequence"/>
</dbReference>
<reference evidence="4 5" key="1">
    <citation type="submission" date="2019-09" db="EMBL/GenBank/DDBJ databases">
        <title>Phylogeny of genus Pseudoclavibacter and closely related genus.</title>
        <authorList>
            <person name="Li Y."/>
        </authorList>
    </citation>
    <scope>NUCLEOTIDE SEQUENCE [LARGE SCALE GENOMIC DNA]</scope>
    <source>
        <strain evidence="4 5">KCTC 13959</strain>
    </source>
</reference>
<evidence type="ECO:0000256" key="2">
    <source>
        <dbReference type="SAM" id="Phobius"/>
    </source>
</evidence>
<proteinExistence type="predicted"/>
<keyword evidence="2" id="KW-1133">Transmembrane helix</keyword>